<dbReference type="InterPro" id="IPR014127">
    <property type="entry name" value="CHP02757"/>
</dbReference>
<proteinExistence type="predicted"/>
<sequence>MNAADLEALYRKYNRRRYVRPDPLECVYDYPDIKDREIAAFVAAALAYGQVGQIVKSVRMVLDKMGPSPRSYLENSGIDHLYADFDGFVHRFATGRHVAAMLAGLKGVVDRYGSLEQAFDQGTGPKDVTYAPALGAFVSEMARYWPENPGHLVAVPEKGSACKRLFLFLRWMVRCDDVDPGGWELMRPAKLVIPLDVHMYRVCCQLGLTDRRQANLKTAMDITAGFAQMVPHDPVRYDFVLTRPGIRGPW</sequence>
<dbReference type="NCBIfam" id="TIGR02757">
    <property type="entry name" value="TIGR02757 family protein"/>
    <property type="match status" value="1"/>
</dbReference>
<accession>A0A7W0CAZ0</accession>
<organism evidence="1 2">
    <name type="scientific">Desulfosalsimonas propionicica</name>
    <dbReference type="NCBI Taxonomy" id="332175"/>
    <lineage>
        <taxon>Bacteria</taxon>
        <taxon>Pseudomonadati</taxon>
        <taxon>Thermodesulfobacteriota</taxon>
        <taxon>Desulfobacteria</taxon>
        <taxon>Desulfobacterales</taxon>
        <taxon>Desulfosalsimonadaceae</taxon>
        <taxon>Desulfosalsimonas</taxon>
    </lineage>
</organism>
<dbReference type="EMBL" id="JACDUS010000009">
    <property type="protein sequence ID" value="MBA2882421.1"/>
    <property type="molecule type" value="Genomic_DNA"/>
</dbReference>
<keyword evidence="2" id="KW-1185">Reference proteome</keyword>
<dbReference type="Pfam" id="PF09674">
    <property type="entry name" value="DUF2400"/>
    <property type="match status" value="1"/>
</dbReference>
<dbReference type="RefSeq" id="WP_181552056.1">
    <property type="nucleotide sequence ID" value="NZ_JACDUS010000009.1"/>
</dbReference>
<evidence type="ECO:0000313" key="1">
    <source>
        <dbReference type="EMBL" id="MBA2882421.1"/>
    </source>
</evidence>
<gene>
    <name evidence="1" type="ORF">HNR65_002768</name>
</gene>
<name>A0A7W0CAZ0_9BACT</name>
<reference evidence="1 2" key="1">
    <citation type="submission" date="2020-07" db="EMBL/GenBank/DDBJ databases">
        <title>Genomic Encyclopedia of Type Strains, Phase IV (KMG-IV): sequencing the most valuable type-strain genomes for metagenomic binning, comparative biology and taxonomic classification.</title>
        <authorList>
            <person name="Goeker M."/>
        </authorList>
    </citation>
    <scope>NUCLEOTIDE SEQUENCE [LARGE SCALE GENOMIC DNA]</scope>
    <source>
        <strain evidence="1 2">DSM 17721</strain>
    </source>
</reference>
<dbReference type="AlphaFoldDB" id="A0A7W0CAZ0"/>
<protein>
    <submittedName>
        <fullName evidence="1">Uncharacterized protein (TIGR02757 family)</fullName>
    </submittedName>
</protein>
<comment type="caution">
    <text evidence="1">The sequence shown here is derived from an EMBL/GenBank/DDBJ whole genome shotgun (WGS) entry which is preliminary data.</text>
</comment>
<dbReference type="Proteomes" id="UP000525298">
    <property type="component" value="Unassembled WGS sequence"/>
</dbReference>
<evidence type="ECO:0000313" key="2">
    <source>
        <dbReference type="Proteomes" id="UP000525298"/>
    </source>
</evidence>